<accession>X1IBX1</accession>
<dbReference type="InterPro" id="IPR002104">
    <property type="entry name" value="Integrase_catalytic"/>
</dbReference>
<dbReference type="InterPro" id="IPR011010">
    <property type="entry name" value="DNA_brk_join_enz"/>
</dbReference>
<dbReference type="AlphaFoldDB" id="X1IBX1"/>
<protein>
    <recommendedName>
        <fullName evidence="2">Tyr recombinase domain-containing protein</fullName>
    </recommendedName>
</protein>
<name>X1IBX1_9ZZZZ</name>
<dbReference type="InterPro" id="IPR013762">
    <property type="entry name" value="Integrase-like_cat_sf"/>
</dbReference>
<dbReference type="GO" id="GO:0003677">
    <property type="term" value="F:DNA binding"/>
    <property type="evidence" value="ECO:0007669"/>
    <property type="project" value="InterPro"/>
</dbReference>
<evidence type="ECO:0000313" key="3">
    <source>
        <dbReference type="EMBL" id="GAH79911.1"/>
    </source>
</evidence>
<dbReference type="SUPFAM" id="SSF56349">
    <property type="entry name" value="DNA breaking-rejoining enzymes"/>
    <property type="match status" value="1"/>
</dbReference>
<proteinExistence type="predicted"/>
<feature type="non-terminal residue" evidence="3">
    <location>
        <position position="1"/>
    </location>
</feature>
<dbReference type="GO" id="GO:0006310">
    <property type="term" value="P:DNA recombination"/>
    <property type="evidence" value="ECO:0007669"/>
    <property type="project" value="UniProtKB-KW"/>
</dbReference>
<keyword evidence="1" id="KW-0233">DNA recombination</keyword>
<dbReference type="GO" id="GO:0015074">
    <property type="term" value="P:DNA integration"/>
    <property type="evidence" value="ECO:0007669"/>
    <property type="project" value="InterPro"/>
</dbReference>
<comment type="caution">
    <text evidence="3">The sequence shown here is derived from an EMBL/GenBank/DDBJ whole genome shotgun (WGS) entry which is preliminary data.</text>
</comment>
<organism evidence="3">
    <name type="scientific">marine sediment metagenome</name>
    <dbReference type="NCBI Taxonomy" id="412755"/>
    <lineage>
        <taxon>unclassified sequences</taxon>
        <taxon>metagenomes</taxon>
        <taxon>ecological metagenomes</taxon>
    </lineage>
</organism>
<sequence length="99" mass="11133">GTEGLIFKIGRIHAQNIVKDCARRAGIGDVVNPETGKRRGVSPHRLRDAFAIMAIQQDDSTDAIRMLQEHLGHQSIATTMKYRKVSGTELREWYTNLKS</sequence>
<evidence type="ECO:0000256" key="1">
    <source>
        <dbReference type="ARBA" id="ARBA00023172"/>
    </source>
</evidence>
<gene>
    <name evidence="3" type="ORF">S03H2_60975</name>
</gene>
<evidence type="ECO:0000259" key="2">
    <source>
        <dbReference type="PROSITE" id="PS51898"/>
    </source>
</evidence>
<dbReference type="PROSITE" id="PS51898">
    <property type="entry name" value="TYR_RECOMBINASE"/>
    <property type="match status" value="1"/>
</dbReference>
<dbReference type="EMBL" id="BARU01039329">
    <property type="protein sequence ID" value="GAH79911.1"/>
    <property type="molecule type" value="Genomic_DNA"/>
</dbReference>
<dbReference type="Pfam" id="PF00589">
    <property type="entry name" value="Phage_integrase"/>
    <property type="match status" value="1"/>
</dbReference>
<reference evidence="3" key="1">
    <citation type="journal article" date="2014" name="Front. Microbiol.">
        <title>High frequency of phylogenetically diverse reductive dehalogenase-homologous genes in deep subseafloor sedimentary metagenomes.</title>
        <authorList>
            <person name="Kawai M."/>
            <person name="Futagami T."/>
            <person name="Toyoda A."/>
            <person name="Takaki Y."/>
            <person name="Nishi S."/>
            <person name="Hori S."/>
            <person name="Arai W."/>
            <person name="Tsubouchi T."/>
            <person name="Morono Y."/>
            <person name="Uchiyama I."/>
            <person name="Ito T."/>
            <person name="Fujiyama A."/>
            <person name="Inagaki F."/>
            <person name="Takami H."/>
        </authorList>
    </citation>
    <scope>NUCLEOTIDE SEQUENCE</scope>
    <source>
        <strain evidence="3">Expedition CK06-06</strain>
    </source>
</reference>
<feature type="domain" description="Tyr recombinase" evidence="2">
    <location>
        <begin position="1"/>
        <end position="95"/>
    </location>
</feature>
<dbReference type="Gene3D" id="1.10.443.10">
    <property type="entry name" value="Intergrase catalytic core"/>
    <property type="match status" value="1"/>
</dbReference>